<comment type="similarity">
    <text evidence="2 11">Belongs to the glycosyltransferase 31 family.</text>
</comment>
<reference evidence="12" key="1">
    <citation type="submission" date="2022-03" db="EMBL/GenBank/DDBJ databases">
        <authorList>
            <person name="Tunstrom K."/>
        </authorList>
    </citation>
    <scope>NUCLEOTIDE SEQUENCE</scope>
</reference>
<dbReference type="InterPro" id="IPR002659">
    <property type="entry name" value="Glyco_trans_31"/>
</dbReference>
<organism evidence="12 13">
    <name type="scientific">Euphydryas editha</name>
    <name type="common">Edith's checkerspot</name>
    <dbReference type="NCBI Taxonomy" id="104508"/>
    <lineage>
        <taxon>Eukaryota</taxon>
        <taxon>Metazoa</taxon>
        <taxon>Ecdysozoa</taxon>
        <taxon>Arthropoda</taxon>
        <taxon>Hexapoda</taxon>
        <taxon>Insecta</taxon>
        <taxon>Pterygota</taxon>
        <taxon>Neoptera</taxon>
        <taxon>Endopterygota</taxon>
        <taxon>Lepidoptera</taxon>
        <taxon>Glossata</taxon>
        <taxon>Ditrysia</taxon>
        <taxon>Papilionoidea</taxon>
        <taxon>Nymphalidae</taxon>
        <taxon>Nymphalinae</taxon>
        <taxon>Euphydryas</taxon>
    </lineage>
</organism>
<evidence type="ECO:0000256" key="6">
    <source>
        <dbReference type="ARBA" id="ARBA00022968"/>
    </source>
</evidence>
<keyword evidence="5 11" id="KW-0812">Transmembrane</keyword>
<evidence type="ECO:0000256" key="10">
    <source>
        <dbReference type="ARBA" id="ARBA00023180"/>
    </source>
</evidence>
<evidence type="ECO:0000256" key="9">
    <source>
        <dbReference type="ARBA" id="ARBA00023136"/>
    </source>
</evidence>
<comment type="caution">
    <text evidence="12">The sequence shown here is derived from an EMBL/GenBank/DDBJ whole genome shotgun (WGS) entry which is preliminary data.</text>
</comment>
<dbReference type="PANTHER" id="PTHR11214">
    <property type="entry name" value="BETA-1,3-N-ACETYLGLUCOSAMINYLTRANSFERASE"/>
    <property type="match status" value="1"/>
</dbReference>
<evidence type="ECO:0000256" key="2">
    <source>
        <dbReference type="ARBA" id="ARBA00008661"/>
    </source>
</evidence>
<name>A0AAU9UKH2_EUPED</name>
<dbReference type="GO" id="GO:0000139">
    <property type="term" value="C:Golgi membrane"/>
    <property type="evidence" value="ECO:0007669"/>
    <property type="project" value="UniProtKB-SubCell"/>
</dbReference>
<sequence length="352" mass="40849">MWDIELIILFFLNLLVPRKKGIMVRIAFVILTLSSLILACLLAKITSIALLPPLPTQCLDHFRQNRSLKSYLDSIDVLIQPSSTVCSEQKDVPLVVLVTSSPNRFEQREAIRSTWAKYVPTYFILGLNGPVEDLMSDMVENYVEAKMYSDIIIYSFQDHYQNLTLKTALMLKWTLEHCPSALMLFKTDDDVIVNPWMMKRVLKETAGKDLVGYRKVNNYLHRDQYSKWYTPRWLQREDFVPEYLSGTGYLVNGKHIEKILNTALEVPMINLEDVYFTYLVAKLKLGLTLTHDYRLSPYKPWIGEDCMYSGLASAHSLTPQEILKAWAAIEVVANTTRCETFVNNFWNEWFLY</sequence>
<dbReference type="GO" id="GO:0016758">
    <property type="term" value="F:hexosyltransferase activity"/>
    <property type="evidence" value="ECO:0007669"/>
    <property type="project" value="InterPro"/>
</dbReference>
<evidence type="ECO:0000256" key="1">
    <source>
        <dbReference type="ARBA" id="ARBA00004323"/>
    </source>
</evidence>
<comment type="subcellular location">
    <subcellularLocation>
        <location evidence="1 11">Golgi apparatus membrane</location>
        <topology evidence="1 11">Single-pass type II membrane protein</topology>
    </subcellularLocation>
</comment>
<keyword evidence="13" id="KW-1185">Reference proteome</keyword>
<keyword evidence="4" id="KW-0808">Transferase</keyword>
<gene>
    <name evidence="12" type="ORF">EEDITHA_LOCUS12550</name>
</gene>
<dbReference type="FunFam" id="3.90.550.50:FF:000001">
    <property type="entry name" value="Hexosyltransferase"/>
    <property type="match status" value="1"/>
</dbReference>
<evidence type="ECO:0000313" key="12">
    <source>
        <dbReference type="EMBL" id="CAH2097310.1"/>
    </source>
</evidence>
<dbReference type="Gene3D" id="3.90.550.50">
    <property type="match status" value="1"/>
</dbReference>
<proteinExistence type="inferred from homology"/>
<keyword evidence="3 11" id="KW-0328">Glycosyltransferase</keyword>
<keyword evidence="7 11" id="KW-1133">Transmembrane helix</keyword>
<keyword evidence="9 11" id="KW-0472">Membrane</keyword>
<keyword evidence="6 11" id="KW-0735">Signal-anchor</keyword>
<accession>A0AAU9UKH2</accession>
<evidence type="ECO:0000256" key="11">
    <source>
        <dbReference type="RuleBase" id="RU363063"/>
    </source>
</evidence>
<dbReference type="GO" id="GO:0006493">
    <property type="term" value="P:protein O-linked glycosylation"/>
    <property type="evidence" value="ECO:0007669"/>
    <property type="project" value="TreeGrafter"/>
</dbReference>
<dbReference type="Proteomes" id="UP001153954">
    <property type="component" value="Unassembled WGS sequence"/>
</dbReference>
<dbReference type="EC" id="2.4.1.-" evidence="11"/>
<evidence type="ECO:0000313" key="13">
    <source>
        <dbReference type="Proteomes" id="UP001153954"/>
    </source>
</evidence>
<evidence type="ECO:0000256" key="5">
    <source>
        <dbReference type="ARBA" id="ARBA00022692"/>
    </source>
</evidence>
<keyword evidence="10" id="KW-0325">Glycoprotein</keyword>
<dbReference type="PANTHER" id="PTHR11214:SF3">
    <property type="entry name" value="BETA-1,3-GALACTOSYLTRANSFERASE 6"/>
    <property type="match status" value="1"/>
</dbReference>
<dbReference type="EMBL" id="CAKOGL010000018">
    <property type="protein sequence ID" value="CAH2097310.1"/>
    <property type="molecule type" value="Genomic_DNA"/>
</dbReference>
<keyword evidence="8 11" id="KW-0333">Golgi apparatus</keyword>
<evidence type="ECO:0000256" key="3">
    <source>
        <dbReference type="ARBA" id="ARBA00022676"/>
    </source>
</evidence>
<dbReference type="Pfam" id="PF01762">
    <property type="entry name" value="Galactosyl_T"/>
    <property type="match status" value="1"/>
</dbReference>
<evidence type="ECO:0000256" key="4">
    <source>
        <dbReference type="ARBA" id="ARBA00022679"/>
    </source>
</evidence>
<protein>
    <recommendedName>
        <fullName evidence="11">Hexosyltransferase</fullName>
        <ecNumber evidence="11">2.4.1.-</ecNumber>
    </recommendedName>
</protein>
<evidence type="ECO:0000256" key="7">
    <source>
        <dbReference type="ARBA" id="ARBA00022989"/>
    </source>
</evidence>
<feature type="transmembrane region" description="Helical" evidence="11">
    <location>
        <begin position="22"/>
        <end position="43"/>
    </location>
</feature>
<dbReference type="AlphaFoldDB" id="A0AAU9UKH2"/>
<evidence type="ECO:0000256" key="8">
    <source>
        <dbReference type="ARBA" id="ARBA00023034"/>
    </source>
</evidence>